<dbReference type="AlphaFoldDB" id="A0A371CTB3"/>
<reference evidence="2 3" key="1">
    <citation type="journal article" date="2018" name="Biotechnol. Biofuels">
        <title>Integrative visual omics of the white-rot fungus Polyporus brumalis exposes the biotechnological potential of its oxidative enzymes for delignifying raw plant biomass.</title>
        <authorList>
            <person name="Miyauchi S."/>
            <person name="Rancon A."/>
            <person name="Drula E."/>
            <person name="Hage H."/>
            <person name="Chaduli D."/>
            <person name="Favel A."/>
            <person name="Grisel S."/>
            <person name="Henrissat B."/>
            <person name="Herpoel-Gimbert I."/>
            <person name="Ruiz-Duenas F.J."/>
            <person name="Chevret D."/>
            <person name="Hainaut M."/>
            <person name="Lin J."/>
            <person name="Wang M."/>
            <person name="Pangilinan J."/>
            <person name="Lipzen A."/>
            <person name="Lesage-Meessen L."/>
            <person name="Navarro D."/>
            <person name="Riley R."/>
            <person name="Grigoriev I.V."/>
            <person name="Zhou S."/>
            <person name="Raouche S."/>
            <person name="Rosso M.N."/>
        </authorList>
    </citation>
    <scope>NUCLEOTIDE SEQUENCE [LARGE SCALE GENOMIC DNA]</scope>
    <source>
        <strain evidence="2 3">BRFM 1820</strain>
    </source>
</reference>
<evidence type="ECO:0000256" key="1">
    <source>
        <dbReference type="SAM" id="MobiDB-lite"/>
    </source>
</evidence>
<feature type="compositionally biased region" description="Basic and acidic residues" evidence="1">
    <location>
        <begin position="58"/>
        <end position="72"/>
    </location>
</feature>
<evidence type="ECO:0000313" key="2">
    <source>
        <dbReference type="EMBL" id="RDX43511.1"/>
    </source>
</evidence>
<name>A0A371CTB3_9APHY</name>
<sequence length="278" mass="31093">MHTSPATVDDDGPADRTTNAHCPADIPGPTGHGSFAPPGPPRVPESVAVLGVMRDHGVSKQYARERQPESRDIPVPATEGLSDRLVCHRREPLGVGGGASRALVYAVWLPRVRRMRTKRTACGQIDRWTIVWIANRDCLQAYLHRPEAREATRGSLCTWHTEVRTCDGDVLHHHHHHHHHCPAPLALQRRPARPPTPQLQVLAYQAHIRTQRARDALLAGSRSARPSPPCPTLSPGRRFRRRWLDLPRLRGTRESGVGRRASGVRRRRVLTSLWCVGM</sequence>
<keyword evidence="3" id="KW-1185">Reference proteome</keyword>
<protein>
    <submittedName>
        <fullName evidence="2">Uncharacterized protein</fullName>
    </submittedName>
</protein>
<feature type="region of interest" description="Disordered" evidence="1">
    <location>
        <begin position="58"/>
        <end position="77"/>
    </location>
</feature>
<feature type="region of interest" description="Disordered" evidence="1">
    <location>
        <begin position="1"/>
        <end position="44"/>
    </location>
</feature>
<accession>A0A371CTB3</accession>
<gene>
    <name evidence="2" type="ORF">OH76DRAFT_1196105</name>
</gene>
<dbReference type="Proteomes" id="UP000256964">
    <property type="component" value="Unassembled WGS sequence"/>
</dbReference>
<evidence type="ECO:0000313" key="3">
    <source>
        <dbReference type="Proteomes" id="UP000256964"/>
    </source>
</evidence>
<organism evidence="2 3">
    <name type="scientific">Lentinus brumalis</name>
    <dbReference type="NCBI Taxonomy" id="2498619"/>
    <lineage>
        <taxon>Eukaryota</taxon>
        <taxon>Fungi</taxon>
        <taxon>Dikarya</taxon>
        <taxon>Basidiomycota</taxon>
        <taxon>Agaricomycotina</taxon>
        <taxon>Agaricomycetes</taxon>
        <taxon>Polyporales</taxon>
        <taxon>Polyporaceae</taxon>
        <taxon>Lentinus</taxon>
    </lineage>
</organism>
<proteinExistence type="predicted"/>
<dbReference type="EMBL" id="KZ857463">
    <property type="protein sequence ID" value="RDX43511.1"/>
    <property type="molecule type" value="Genomic_DNA"/>
</dbReference>